<comment type="cofactor">
    <cofactor evidence="2">
        <name>a divalent metal cation</name>
        <dbReference type="ChEBI" id="CHEBI:60240"/>
    </cofactor>
</comment>
<dbReference type="RefSeq" id="WP_055150831.1">
    <property type="nucleotide sequence ID" value="NZ_JXSZ01000013.1"/>
</dbReference>
<accession>A0A0N8H9C1</accession>
<proteinExistence type="inferred from homology"/>
<feature type="domain" description="Calcineurin-like phosphoesterase" evidence="3">
    <location>
        <begin position="4"/>
        <end position="147"/>
    </location>
</feature>
<dbReference type="InterPro" id="IPR000979">
    <property type="entry name" value="Phosphodiesterase_MJ0936/Vps29"/>
</dbReference>
<dbReference type="SUPFAM" id="SSF56300">
    <property type="entry name" value="Metallo-dependent phosphatases"/>
    <property type="match status" value="1"/>
</dbReference>
<gene>
    <name evidence="4" type="ORF">AFM12_17140</name>
</gene>
<evidence type="ECO:0000313" key="5">
    <source>
        <dbReference type="Proteomes" id="UP000050454"/>
    </source>
</evidence>
<dbReference type="Proteomes" id="UP000050454">
    <property type="component" value="Unassembled WGS sequence"/>
</dbReference>
<dbReference type="NCBIfam" id="TIGR00040">
    <property type="entry name" value="yfcE"/>
    <property type="match status" value="1"/>
</dbReference>
<keyword evidence="2" id="KW-0479">Metal-binding</keyword>
<keyword evidence="5" id="KW-1185">Reference proteome</keyword>
<dbReference type="Pfam" id="PF12850">
    <property type="entry name" value="Metallophos_2"/>
    <property type="match status" value="1"/>
</dbReference>
<reference evidence="4 5" key="1">
    <citation type="submission" date="2015-07" db="EMBL/GenBank/DDBJ databases">
        <title>The draft genome sequence of Leadbetterella sp. JN14-9.</title>
        <authorList>
            <person name="Liu Y."/>
            <person name="Du J."/>
            <person name="Shao Z."/>
        </authorList>
    </citation>
    <scope>NUCLEOTIDE SEQUENCE [LARGE SCALE GENOMIC DNA]</scope>
    <source>
        <strain evidence="4 5">JN14-9</strain>
    </source>
</reference>
<dbReference type="InterPro" id="IPR029052">
    <property type="entry name" value="Metallo-depent_PP-like"/>
</dbReference>
<evidence type="ECO:0000259" key="3">
    <source>
        <dbReference type="Pfam" id="PF12850"/>
    </source>
</evidence>
<dbReference type="GO" id="GO:0016787">
    <property type="term" value="F:hydrolase activity"/>
    <property type="evidence" value="ECO:0007669"/>
    <property type="project" value="UniProtKB-UniRule"/>
</dbReference>
<sequence length="163" mass="18768">MTVIGLIADTHGFLDPSIAEHFKDCDQIWHLGDVGHESILDKLKIDRAVYGNIDSKEIQWKLPENEIIELEGLRFLLTHIAGKPPRYNKRVRTLIEEFKPDVIICGHSHQETVKKDRENRIVFLNPGAAGKQGFHKYRHIMKIEVENKKITNLELIKLGKKSV</sequence>
<comment type="similarity">
    <text evidence="1 2">Belongs to the metallophosphoesterase superfamily. YfcE family.</text>
</comment>
<dbReference type="OrthoDB" id="9785951at2"/>
<dbReference type="GO" id="GO:0046872">
    <property type="term" value="F:metal ion binding"/>
    <property type="evidence" value="ECO:0007669"/>
    <property type="project" value="UniProtKB-KW"/>
</dbReference>
<dbReference type="InterPro" id="IPR024654">
    <property type="entry name" value="Calcineurin-like_PHP_lpxH"/>
</dbReference>
<comment type="caution">
    <text evidence="4">The sequence shown here is derived from an EMBL/GenBank/DDBJ whole genome shotgun (WGS) entry which is preliminary data.</text>
</comment>
<protein>
    <recommendedName>
        <fullName evidence="2">Phosphoesterase</fullName>
        <ecNumber evidence="2">3.1.4.-</ecNumber>
    </recommendedName>
</protein>
<evidence type="ECO:0000256" key="1">
    <source>
        <dbReference type="ARBA" id="ARBA00008950"/>
    </source>
</evidence>
<dbReference type="STRING" id="1605367.AFM12_17140"/>
<name>A0A0N8H9C1_9BACT</name>
<dbReference type="EMBL" id="LGTQ01000013">
    <property type="protein sequence ID" value="KPM46956.1"/>
    <property type="molecule type" value="Genomic_DNA"/>
</dbReference>
<evidence type="ECO:0000256" key="2">
    <source>
        <dbReference type="RuleBase" id="RU362039"/>
    </source>
</evidence>
<organism evidence="4 5">
    <name type="scientific">Jiulongibacter sediminis</name>
    <dbReference type="NCBI Taxonomy" id="1605367"/>
    <lineage>
        <taxon>Bacteria</taxon>
        <taxon>Pseudomonadati</taxon>
        <taxon>Bacteroidota</taxon>
        <taxon>Cytophagia</taxon>
        <taxon>Cytophagales</taxon>
        <taxon>Leadbetterellaceae</taxon>
        <taxon>Jiulongibacter</taxon>
    </lineage>
</organism>
<dbReference type="PATRIC" id="fig|1605367.3.peg.862"/>
<dbReference type="PANTHER" id="PTHR11124">
    <property type="entry name" value="VACUOLAR SORTING PROTEIN VPS29"/>
    <property type="match status" value="1"/>
</dbReference>
<dbReference type="Gene3D" id="3.60.21.10">
    <property type="match status" value="1"/>
</dbReference>
<dbReference type="AlphaFoldDB" id="A0A0N8H9C1"/>
<dbReference type="EC" id="3.1.4.-" evidence="2"/>
<evidence type="ECO:0000313" key="4">
    <source>
        <dbReference type="EMBL" id="KPM46956.1"/>
    </source>
</evidence>